<dbReference type="InterPro" id="IPR007111">
    <property type="entry name" value="NACHT_NTPase"/>
</dbReference>
<gene>
    <name evidence="5" type="ORF">GCM10009827_034360</name>
</gene>
<evidence type="ECO:0000313" key="5">
    <source>
        <dbReference type="EMBL" id="GAA1516687.1"/>
    </source>
</evidence>
<comment type="caution">
    <text evidence="5">The sequence shown here is derived from an EMBL/GenBank/DDBJ whole genome shotgun (WGS) entry which is preliminary data.</text>
</comment>
<reference evidence="5 6" key="1">
    <citation type="journal article" date="2019" name="Int. J. Syst. Evol. Microbiol.">
        <title>The Global Catalogue of Microorganisms (GCM) 10K type strain sequencing project: providing services to taxonomists for standard genome sequencing and annotation.</title>
        <authorList>
            <consortium name="The Broad Institute Genomics Platform"/>
            <consortium name="The Broad Institute Genome Sequencing Center for Infectious Disease"/>
            <person name="Wu L."/>
            <person name="Ma J."/>
        </authorList>
    </citation>
    <scope>NUCLEOTIDE SEQUENCE [LARGE SCALE GENOMIC DNA]</scope>
    <source>
        <strain evidence="5 6">JCM 15933</strain>
    </source>
</reference>
<dbReference type="Proteomes" id="UP001501470">
    <property type="component" value="Unassembled WGS sequence"/>
</dbReference>
<dbReference type="PROSITE" id="PS50943">
    <property type="entry name" value="HTH_CROC1"/>
    <property type="match status" value="1"/>
</dbReference>
<dbReference type="Gene3D" id="1.25.40.10">
    <property type="entry name" value="Tetratricopeptide repeat domain"/>
    <property type="match status" value="4"/>
</dbReference>
<keyword evidence="1" id="KW-0677">Repeat</keyword>
<evidence type="ECO:0000313" key="6">
    <source>
        <dbReference type="Proteomes" id="UP001501470"/>
    </source>
</evidence>
<evidence type="ECO:0000256" key="1">
    <source>
        <dbReference type="ARBA" id="ARBA00022737"/>
    </source>
</evidence>
<dbReference type="Pfam" id="PF24883">
    <property type="entry name" value="NPHP3_N"/>
    <property type="match status" value="1"/>
</dbReference>
<feature type="region of interest" description="Disordered" evidence="2">
    <location>
        <begin position="106"/>
        <end position="131"/>
    </location>
</feature>
<dbReference type="InterPro" id="IPR011990">
    <property type="entry name" value="TPR-like_helical_dom_sf"/>
</dbReference>
<dbReference type="EMBL" id="BAAAQD010000006">
    <property type="protein sequence ID" value="GAA1516687.1"/>
    <property type="molecule type" value="Genomic_DNA"/>
</dbReference>
<dbReference type="InterPro" id="IPR001387">
    <property type="entry name" value="Cro/C1-type_HTH"/>
</dbReference>
<evidence type="ECO:0000259" key="3">
    <source>
        <dbReference type="PROSITE" id="PS50837"/>
    </source>
</evidence>
<protein>
    <recommendedName>
        <fullName evidence="7">NACHT domain-containing protein</fullName>
    </recommendedName>
</protein>
<proteinExistence type="predicted"/>
<accession>A0ABN2AEC3</accession>
<dbReference type="PROSITE" id="PS50837">
    <property type="entry name" value="NACHT"/>
    <property type="match status" value="1"/>
</dbReference>
<evidence type="ECO:0000259" key="4">
    <source>
        <dbReference type="PROSITE" id="PS50943"/>
    </source>
</evidence>
<feature type="domain" description="HTH cro/C1-type" evidence="4">
    <location>
        <begin position="52"/>
        <end position="81"/>
    </location>
</feature>
<dbReference type="PANTHER" id="PTHR10039">
    <property type="entry name" value="AMELOGENIN"/>
    <property type="match status" value="1"/>
</dbReference>
<name>A0ABN2AEC3_9ACTN</name>
<evidence type="ECO:0008006" key="7">
    <source>
        <dbReference type="Google" id="ProtNLM"/>
    </source>
</evidence>
<evidence type="ECO:0000256" key="2">
    <source>
        <dbReference type="SAM" id="MobiDB-lite"/>
    </source>
</evidence>
<sequence length="1699" mass="175993">MDGRADPVSAGRRALVDLLARLKVHAGRPTLRQIAARLTSARDGGRPSIGHLSEIFRGRKTPSGDLAVALARALGGSADDQVRARIYADAAAQVARHGAVTGAAAVTGAGEPDGAGETVSGDQDGAGEPDEAGVAGPVLPWWRPDYAAHVDDLVPVGGLRDREAELAELAAFCAGDEPYLWIQAEPWAGKSALLATFVRHPQPGVDVLAFFVTARLATQSDSNAFAGALVEQLTGLLELRLDASAPAAQVSRWLPLLRTAARHAELAGRRLLLVVDGLDEDKGAETGSGLASVASLLPRHAVPNLRIVVSSRPDPPLPDDVPGDHPLRHCRVRWLTAFPHASSIAAQARQELRALLLGDSTHVDVIGLLTACADGLTVAELEELTGLDRFRLERLIGGVFGRSVAVRPVHASAPEPVLLFTHDELREQAVGGLGAAIGRHRERIHAWADGYRAKRWPVGTPQYLLHGYPRMLRSLPDPGRLIALAVDHDRHDRLLAVTGGDGAGMAEVRAAQDLIIGRPEPDLRAMVRLALRLDELTARNANIPAGLPALWVVLGEPARGDALAQGMADPVAQNMALAQLAAAVAGTVDERFAQTVAWSIVDAKRHERSLADLVETAVSIGDHRRAARFARSAIDQDRWTRSMLGLVGAVLDDGDLPLAMSLARSIIDPDHRALAMSQLLRAFGAAGDADQVERLMTEAETAAHAARDRSGRSVALARLSAAVRVAGRSLRAERLFTEALSLARSITDPAARSRTLAGLLQWGAPAPGGPGALAAEAAAAARTIDGPVEQAELMLELVDAVLAAGDLRSAETLGRLIDDPRLRTSALTRLLEHTARASATPPAADAPAADGAAPLAVDASVVDTSAADGAAPLVVDTSAVDGAVPLVVDVSVVDVLAVDASVVDAPVVDTSAADGAAPLVVDVLAVDASVVNASVVDTSAVDGAAPLVVDVSVVDVLAVNASVVDTSAADGAAPLVVDAPAVNALVVDGAPPPVVDTSAADGAAPPVVDAPAADGAALPVADPSAVNALVADGAAPLVVDASVVDASVVDALVVDALASAGGIGGRGARALAYAELAAALYTAGRPDETRRLAAEVAAAAPRIADPAEQAAVWIALIRLSPFTGAGEIERHVAAAHAAAGRLQRAQRTPVRAELMAELMAAIIAAGGPDRAERYAAALPDADQRAAALTQVGHAVAAAGDHRRAAALAVQAETAGRTVDVLTRAHTLGALTAAVAVTGRLGLAERLARSIPDEQLRAQALARLATTAARTGAFPLAEKLAGAVPDPALRSRTTCELAAVAAAAGQPDRAEAFVDAVDDPDQQAEARTQLAETLTRQGLHDRAQRVASNLADPFQRVLARIALMKLASGLGGDEAARLTTDVDAAIRELPHADERIPAMIQLVGAVLVADRVRAWRLTAEVRDAIDELPDEEQRAWLIVQLVEVLAANDEADRAEIVARAVADPGQRTWALVQLIETLAAAGETERAEAVAYGLDDPDERARALARLVRAGGAAAGRRAEAIAFMLPDPYRQAEAMTDVAASLAERGDHDRAEAVALAVSDPEQQSWALAQVCLAAIEAGDLGRAERLTRGMPVAEQRVQALAPLIAAVRAAGDPHRAEQLAAEAEAVVRTITQPDRRVQAVNALVAVVPPAHAHRLLAGSLGLSGWKQCLLRLAEVAAPVVLRAAEDYLDADSSTAARR</sequence>
<organism evidence="5 6">
    <name type="scientific">Dactylosporangium maewongense</name>
    <dbReference type="NCBI Taxonomy" id="634393"/>
    <lineage>
        <taxon>Bacteria</taxon>
        <taxon>Bacillati</taxon>
        <taxon>Actinomycetota</taxon>
        <taxon>Actinomycetes</taxon>
        <taxon>Micromonosporales</taxon>
        <taxon>Micromonosporaceae</taxon>
        <taxon>Dactylosporangium</taxon>
    </lineage>
</organism>
<keyword evidence="6" id="KW-1185">Reference proteome</keyword>
<dbReference type="InterPro" id="IPR056884">
    <property type="entry name" value="NPHP3-like_N"/>
</dbReference>
<dbReference type="RefSeq" id="WP_344502929.1">
    <property type="nucleotide sequence ID" value="NZ_BAAAQD010000006.1"/>
</dbReference>
<feature type="domain" description="NACHT" evidence="3">
    <location>
        <begin position="178"/>
        <end position="314"/>
    </location>
</feature>